<dbReference type="Gene3D" id="1.10.10.10">
    <property type="entry name" value="Winged helix-like DNA-binding domain superfamily/Winged helix DNA-binding domain"/>
    <property type="match status" value="1"/>
</dbReference>
<dbReference type="PRINTS" id="PR00778">
    <property type="entry name" value="HTHARSR"/>
</dbReference>
<dbReference type="Proteomes" id="UP001497045">
    <property type="component" value="Unassembled WGS sequence"/>
</dbReference>
<dbReference type="SMART" id="SM00418">
    <property type="entry name" value="HTH_ARSR"/>
    <property type="match status" value="1"/>
</dbReference>
<dbReference type="CDD" id="cd00090">
    <property type="entry name" value="HTH_ARSR"/>
    <property type="match status" value="1"/>
</dbReference>
<sequence>MKQDDAIAALGALAHDHRLSVFRLLVQAGPQGVAAGDIARQLGLPNSSLSFHLAQLQQAGIVSQRRDGRSLIYSADYAAMESLLGFLTENCCAGATCMASKDSAKENSR</sequence>
<dbReference type="RefSeq" id="WP_341674213.1">
    <property type="nucleotide sequence ID" value="NZ_JBBYHV010000002.1"/>
</dbReference>
<dbReference type="InterPro" id="IPR051011">
    <property type="entry name" value="Metal_resp_trans_reg"/>
</dbReference>
<protein>
    <submittedName>
        <fullName evidence="5">Metalloregulator ArsR/SmtB family transcription factor</fullName>
    </submittedName>
</protein>
<keyword evidence="2" id="KW-0238">DNA-binding</keyword>
<feature type="domain" description="HTH arsR-type" evidence="4">
    <location>
        <begin position="1"/>
        <end position="95"/>
    </location>
</feature>
<dbReference type="NCBIfam" id="NF033788">
    <property type="entry name" value="HTH_metalloreg"/>
    <property type="match status" value="1"/>
</dbReference>
<gene>
    <name evidence="5" type="ORF">AAEO60_13395</name>
</gene>
<dbReference type="InterPro" id="IPR001845">
    <property type="entry name" value="HTH_ArsR_DNA-bd_dom"/>
</dbReference>
<organism evidence="5 6">
    <name type="scientific">Aurantiacibacter gilvus</name>
    <dbReference type="NCBI Taxonomy" id="3139141"/>
    <lineage>
        <taxon>Bacteria</taxon>
        <taxon>Pseudomonadati</taxon>
        <taxon>Pseudomonadota</taxon>
        <taxon>Alphaproteobacteria</taxon>
        <taxon>Sphingomonadales</taxon>
        <taxon>Erythrobacteraceae</taxon>
        <taxon>Aurantiacibacter</taxon>
    </lineage>
</organism>
<dbReference type="Pfam" id="PF12840">
    <property type="entry name" value="HTH_20"/>
    <property type="match status" value="1"/>
</dbReference>
<evidence type="ECO:0000256" key="1">
    <source>
        <dbReference type="ARBA" id="ARBA00023015"/>
    </source>
</evidence>
<proteinExistence type="predicted"/>
<evidence type="ECO:0000259" key="4">
    <source>
        <dbReference type="PROSITE" id="PS50987"/>
    </source>
</evidence>
<accession>A0ABU9IHJ5</accession>
<keyword evidence="1" id="KW-0805">Transcription regulation</keyword>
<evidence type="ECO:0000256" key="2">
    <source>
        <dbReference type="ARBA" id="ARBA00023125"/>
    </source>
</evidence>
<comment type="caution">
    <text evidence="5">The sequence shown here is derived from an EMBL/GenBank/DDBJ whole genome shotgun (WGS) entry which is preliminary data.</text>
</comment>
<dbReference type="PANTHER" id="PTHR43132:SF2">
    <property type="entry name" value="ARSENICAL RESISTANCE OPERON REPRESSOR ARSR-RELATED"/>
    <property type="match status" value="1"/>
</dbReference>
<dbReference type="EMBL" id="JBBYHV010000002">
    <property type="protein sequence ID" value="MEL1251666.1"/>
    <property type="molecule type" value="Genomic_DNA"/>
</dbReference>
<keyword evidence="3" id="KW-0804">Transcription</keyword>
<dbReference type="PANTHER" id="PTHR43132">
    <property type="entry name" value="ARSENICAL RESISTANCE OPERON REPRESSOR ARSR-RELATED"/>
    <property type="match status" value="1"/>
</dbReference>
<dbReference type="InterPro" id="IPR036388">
    <property type="entry name" value="WH-like_DNA-bd_sf"/>
</dbReference>
<evidence type="ECO:0000313" key="5">
    <source>
        <dbReference type="EMBL" id="MEL1251666.1"/>
    </source>
</evidence>
<dbReference type="PROSITE" id="PS50987">
    <property type="entry name" value="HTH_ARSR_2"/>
    <property type="match status" value="1"/>
</dbReference>
<keyword evidence="6" id="KW-1185">Reference proteome</keyword>
<dbReference type="SUPFAM" id="SSF46785">
    <property type="entry name" value="Winged helix' DNA-binding domain"/>
    <property type="match status" value="1"/>
</dbReference>
<dbReference type="InterPro" id="IPR036390">
    <property type="entry name" value="WH_DNA-bd_sf"/>
</dbReference>
<dbReference type="InterPro" id="IPR011991">
    <property type="entry name" value="ArsR-like_HTH"/>
</dbReference>
<evidence type="ECO:0000256" key="3">
    <source>
        <dbReference type="ARBA" id="ARBA00023163"/>
    </source>
</evidence>
<reference evidence="5 6" key="1">
    <citation type="submission" date="2024-04" db="EMBL/GenBank/DDBJ databases">
        <title>Aurantiacibacter sp. DGU6 16S ribosomal RNA gene Genome sequencing and assembly.</title>
        <authorList>
            <person name="Park S."/>
        </authorList>
    </citation>
    <scope>NUCLEOTIDE SEQUENCE [LARGE SCALE GENOMIC DNA]</scope>
    <source>
        <strain evidence="5 6">DGU6</strain>
    </source>
</reference>
<name>A0ABU9IHJ5_9SPHN</name>
<evidence type="ECO:0000313" key="6">
    <source>
        <dbReference type="Proteomes" id="UP001497045"/>
    </source>
</evidence>